<dbReference type="GO" id="GO:0015421">
    <property type="term" value="F:ABC-type oligopeptide transporter activity"/>
    <property type="evidence" value="ECO:0007669"/>
    <property type="project" value="TreeGrafter"/>
</dbReference>
<protein>
    <submittedName>
        <fullName evidence="14">ABC transmembrane type-1 domain-containing protein</fullName>
    </submittedName>
</protein>
<dbReference type="GO" id="GO:0016887">
    <property type="term" value="F:ATP hydrolysis activity"/>
    <property type="evidence" value="ECO:0007669"/>
    <property type="project" value="InterPro"/>
</dbReference>
<evidence type="ECO:0000256" key="6">
    <source>
        <dbReference type="ARBA" id="ARBA00022840"/>
    </source>
</evidence>
<evidence type="ECO:0000256" key="7">
    <source>
        <dbReference type="ARBA" id="ARBA00022989"/>
    </source>
</evidence>
<reference evidence="13" key="1">
    <citation type="journal article" date="2013" name="Genetics">
        <title>The draft genome and transcriptome of Panagrellus redivivus are shaped by the harsh demands of a free-living lifestyle.</title>
        <authorList>
            <person name="Srinivasan J."/>
            <person name="Dillman A.R."/>
            <person name="Macchietto M.G."/>
            <person name="Heikkinen L."/>
            <person name="Lakso M."/>
            <person name="Fracchia K.M."/>
            <person name="Antoshechkin I."/>
            <person name="Mortazavi A."/>
            <person name="Wong G."/>
            <person name="Sternberg P.W."/>
        </authorList>
    </citation>
    <scope>NUCLEOTIDE SEQUENCE [LARGE SCALE GENOMIC DNA]</scope>
    <source>
        <strain evidence="13">MT8872</strain>
    </source>
</reference>
<feature type="domain" description="ABC transporter" evidence="11">
    <location>
        <begin position="1112"/>
        <end position="1349"/>
    </location>
</feature>
<feature type="transmembrane region" description="Helical" evidence="10">
    <location>
        <begin position="1053"/>
        <end position="1074"/>
    </location>
</feature>
<dbReference type="CDD" id="cd03249">
    <property type="entry name" value="ABC_MTABC3_MDL1_MDL2"/>
    <property type="match status" value="2"/>
</dbReference>
<keyword evidence="13" id="KW-1185">Reference proteome</keyword>
<dbReference type="CDD" id="cd18577">
    <property type="entry name" value="ABC_6TM_Pgp_ABCB1_D1_like"/>
    <property type="match status" value="1"/>
</dbReference>
<feature type="transmembrane region" description="Helical" evidence="10">
    <location>
        <begin position="249"/>
        <end position="266"/>
    </location>
</feature>
<reference evidence="14" key="2">
    <citation type="submission" date="2020-10" db="UniProtKB">
        <authorList>
            <consortium name="WormBaseParasite"/>
        </authorList>
    </citation>
    <scope>IDENTIFICATION</scope>
</reference>
<comment type="subcellular location">
    <subcellularLocation>
        <location evidence="1">Membrane</location>
        <topology evidence="1">Multi-pass membrane protein</topology>
    </subcellularLocation>
</comment>
<dbReference type="SUPFAM" id="SSF52540">
    <property type="entry name" value="P-loop containing nucleoside triphosphate hydrolases"/>
    <property type="match status" value="2"/>
</dbReference>
<evidence type="ECO:0000256" key="8">
    <source>
        <dbReference type="ARBA" id="ARBA00023136"/>
    </source>
</evidence>
<feature type="domain" description="ABC transporter" evidence="11">
    <location>
        <begin position="426"/>
        <end position="662"/>
    </location>
</feature>
<dbReference type="Gene3D" id="3.40.50.300">
    <property type="entry name" value="P-loop containing nucleotide triphosphate hydrolases"/>
    <property type="match status" value="2"/>
</dbReference>
<evidence type="ECO:0000259" key="11">
    <source>
        <dbReference type="PROSITE" id="PS50893"/>
    </source>
</evidence>
<dbReference type="Gene3D" id="1.20.1560.10">
    <property type="entry name" value="ABC transporter type 1, transmembrane domain"/>
    <property type="match status" value="1"/>
</dbReference>
<keyword evidence="7 10" id="KW-1133">Transmembrane helix</keyword>
<dbReference type="PROSITE" id="PS50929">
    <property type="entry name" value="ABC_TM1F"/>
    <property type="match status" value="2"/>
</dbReference>
<dbReference type="FunFam" id="1.20.1560.10:FF:000087">
    <property type="entry name" value="p-GlycoProtein related"/>
    <property type="match status" value="1"/>
</dbReference>
<dbReference type="InterPro" id="IPR039421">
    <property type="entry name" value="Type_1_exporter"/>
</dbReference>
<name>A0A7E4ZZE1_PANRE</name>
<dbReference type="GO" id="GO:0090374">
    <property type="term" value="P:oligopeptide export from mitochondrion"/>
    <property type="evidence" value="ECO:0007669"/>
    <property type="project" value="TreeGrafter"/>
</dbReference>
<evidence type="ECO:0000256" key="3">
    <source>
        <dbReference type="ARBA" id="ARBA00022692"/>
    </source>
</evidence>
<dbReference type="InterPro" id="IPR036640">
    <property type="entry name" value="ABC1_TM_sf"/>
</dbReference>
<dbReference type="CDD" id="cd18578">
    <property type="entry name" value="ABC_6TM_Pgp_ABCB1_D2_like"/>
    <property type="match status" value="1"/>
</dbReference>
<evidence type="ECO:0000259" key="12">
    <source>
        <dbReference type="PROSITE" id="PS50929"/>
    </source>
</evidence>
<dbReference type="InterPro" id="IPR003439">
    <property type="entry name" value="ABC_transporter-like_ATP-bd"/>
</dbReference>
<feature type="transmembrane region" description="Helical" evidence="10">
    <location>
        <begin position="835"/>
        <end position="859"/>
    </location>
</feature>
<organism evidence="13 14">
    <name type="scientific">Panagrellus redivivus</name>
    <name type="common">Microworm</name>
    <dbReference type="NCBI Taxonomy" id="6233"/>
    <lineage>
        <taxon>Eukaryota</taxon>
        <taxon>Metazoa</taxon>
        <taxon>Ecdysozoa</taxon>
        <taxon>Nematoda</taxon>
        <taxon>Chromadorea</taxon>
        <taxon>Rhabditida</taxon>
        <taxon>Tylenchina</taxon>
        <taxon>Panagrolaimomorpha</taxon>
        <taxon>Panagrolaimoidea</taxon>
        <taxon>Panagrolaimidae</taxon>
        <taxon>Panagrellus</taxon>
    </lineage>
</organism>
<evidence type="ECO:0000256" key="4">
    <source>
        <dbReference type="ARBA" id="ARBA00022737"/>
    </source>
</evidence>
<dbReference type="InterPro" id="IPR027417">
    <property type="entry name" value="P-loop_NTPase"/>
</dbReference>
<feature type="transmembrane region" description="Helical" evidence="10">
    <location>
        <begin position="941"/>
        <end position="960"/>
    </location>
</feature>
<evidence type="ECO:0000256" key="9">
    <source>
        <dbReference type="SAM" id="MobiDB-lite"/>
    </source>
</evidence>
<keyword evidence="6" id="KW-0067">ATP-binding</keyword>
<dbReference type="Pfam" id="PF00005">
    <property type="entry name" value="ABC_tran"/>
    <property type="match status" value="2"/>
</dbReference>
<evidence type="ECO:0000256" key="5">
    <source>
        <dbReference type="ARBA" id="ARBA00022741"/>
    </source>
</evidence>
<dbReference type="WBParaSite" id="Pan_g4627.t1">
    <property type="protein sequence ID" value="Pan_g4627.t1"/>
    <property type="gene ID" value="Pan_g4627"/>
</dbReference>
<dbReference type="PROSITE" id="PS50893">
    <property type="entry name" value="ABC_TRANSPORTER_2"/>
    <property type="match status" value="2"/>
</dbReference>
<proteinExistence type="inferred from homology"/>
<evidence type="ECO:0000256" key="1">
    <source>
        <dbReference type="ARBA" id="ARBA00004141"/>
    </source>
</evidence>
<feature type="transmembrane region" description="Helical" evidence="10">
    <location>
        <begin position="916"/>
        <end position="935"/>
    </location>
</feature>
<feature type="domain" description="ABC transmembrane type-1" evidence="12">
    <location>
        <begin position="103"/>
        <end position="391"/>
    </location>
</feature>
<feature type="transmembrane region" description="Helical" evidence="10">
    <location>
        <begin position="99"/>
        <end position="124"/>
    </location>
</feature>
<dbReference type="GO" id="GO:0009636">
    <property type="term" value="P:response to toxic substance"/>
    <property type="evidence" value="ECO:0007669"/>
    <property type="project" value="UniProtKB-ARBA"/>
</dbReference>
<evidence type="ECO:0000256" key="10">
    <source>
        <dbReference type="SAM" id="Phobius"/>
    </source>
</evidence>
<keyword evidence="8 10" id="KW-0472">Membrane</keyword>
<feature type="transmembrane region" description="Helical" evidence="10">
    <location>
        <begin position="364"/>
        <end position="383"/>
    </location>
</feature>
<sequence length="1354" mass="149960">MTRVHPTSTDHPDGTFNAKKVEIDSLQNVKFEPAKNENFSEVPADYDYNDEEPQEVFEPSLCEKIINVLLCRTDLVNKKLEARPVSLIGLFRYSTLFDWILLFIGVISTICAGVSQPILAMIAGRIANVLLVYPPRSREFKNNALTNVYIFLGLGVFCTIINFLRHWCFQVSCNRIIARIRYNYVSAIIRQNAGWFDSHHSGALTTTLNENIDRIREGIGEKLSLLLRSGAMFCASVVVSYIYEWRIACVMLGVAPACCAVMSIMAQQMGNTTMKELVGVSKAGAIAEESVLGVRTVQAFNGQHEMVARYRTELEKGKRFGILKGYWSGFLGGMFFFLLFAFLGCGILYGGWLLKVRAVRNPGDVFICVMSLLLSAYFLGLISPQLAVLLNARVAAAVIYQTIDRRPKIDVYSEEGDFLQNPVGRVELKNVHFRYPTRKNAKVLNGLNLTVEPGTTVALVGHSGCGKSTSVGLLTRLYEPEKGDVLIDGVDVRKLNIHHLRNVIGIVQQEPVLFNATIDENLKIGFPDCTRERMIEVCKMANAHDFIMSFPKGYDTLIGDGGVQLSGGQKQRVAIARTLARDPKILLLDEATSALDAQSEAVVQEALDNAAKGRSTIVIAHRLSTIRHADKIVLFEKGNIAEMGNHDELVALGGRYADLVKAQQFRPEDDEEDIPLEDQAPPEPRIPAYDFPPEDSQPHLARRQFDDISRHSSDNSSFGRQSFIRGHMLNDSFSRGGNIVSTGVDMYGGVVPDELELATERAIPIETGDDIENYNIITVFKNAHGNYIFLILGFVCAMIRGLELPGLSLAFTYVFGAFTLNETDPNRMFSTCIKALGIFLGIGLGTWIFQFFSVVFFSYASENITTNLRVRAFSNVLFQDGGYFDNPAHTAGKIITRLASDAPNVKAVVDSRMLQVVYGLTAIMVGIIIAFVYSWQIALVGILQLIFLAVTQISLAFAVMKANMRIAADDEAGRIAIEIIENVKTIQLLTREQYFNEHYVKACKKLKISEMRTCIFESLNSALTQSFQFYMCCISYGLGIQIIYHGQKSPEDVFQGVVAMLLAAVAVMNSASYFPEFVKANSSARLLFSLIFRKPTTGDSSVGEKTEIRGNILFEKVKFAYPEKPNNMVMKDLNFTAIRGQTVALVGPSGTGKSTIISMLERFYDVNGGCVRIDGKDIRKLSLDHLRTQMALVGQEPRLFAGTIKENVCFGLGTTVSEDQINAALDLANARRFINNLPAGIETEVGEKGTQMSGGQKQRIAIARALVRDPKILLLDEATSALDSESERAVQEALDRARAGRTCITIAHRLSSIQNSDVILYIENGVVQEAGNHRALMSKHGKYYDLIRKQDLST</sequence>
<keyword evidence="4" id="KW-0677">Repeat</keyword>
<comment type="similarity">
    <text evidence="2">Belongs to the ABC transporter superfamily. ABCB family. Multidrug resistance exporter (TC 3.A.1.201) subfamily.</text>
</comment>
<feature type="region of interest" description="Disordered" evidence="9">
    <location>
        <begin position="664"/>
        <end position="699"/>
    </location>
</feature>
<dbReference type="PROSITE" id="PS00211">
    <property type="entry name" value="ABC_TRANSPORTER_1"/>
    <property type="match status" value="2"/>
</dbReference>
<dbReference type="SUPFAM" id="SSF90123">
    <property type="entry name" value="ABC transporter transmembrane region"/>
    <property type="match status" value="2"/>
</dbReference>
<evidence type="ECO:0000256" key="2">
    <source>
        <dbReference type="ARBA" id="ARBA00007577"/>
    </source>
</evidence>
<dbReference type="Proteomes" id="UP000492821">
    <property type="component" value="Unassembled WGS sequence"/>
</dbReference>
<dbReference type="InterPro" id="IPR003593">
    <property type="entry name" value="AAA+_ATPase"/>
</dbReference>
<evidence type="ECO:0000313" key="13">
    <source>
        <dbReference type="Proteomes" id="UP000492821"/>
    </source>
</evidence>
<dbReference type="SMART" id="SM00382">
    <property type="entry name" value="AAA"/>
    <property type="match status" value="2"/>
</dbReference>
<dbReference type="GO" id="GO:0005524">
    <property type="term" value="F:ATP binding"/>
    <property type="evidence" value="ECO:0007669"/>
    <property type="project" value="UniProtKB-KW"/>
</dbReference>
<dbReference type="PANTHER" id="PTHR43394:SF27">
    <property type="entry name" value="ATP-DEPENDENT TRANSLOCASE ABCB1-LIKE"/>
    <property type="match status" value="1"/>
</dbReference>
<evidence type="ECO:0000313" key="14">
    <source>
        <dbReference type="WBParaSite" id="Pan_g4627.t1"/>
    </source>
</evidence>
<dbReference type="FunFam" id="3.40.50.300:FF:001370">
    <property type="entry name" value="p-GlycoProtein related"/>
    <property type="match status" value="2"/>
</dbReference>
<dbReference type="InterPro" id="IPR017871">
    <property type="entry name" value="ABC_transporter-like_CS"/>
</dbReference>
<keyword evidence="3 10" id="KW-0812">Transmembrane</keyword>
<dbReference type="GO" id="GO:0005743">
    <property type="term" value="C:mitochondrial inner membrane"/>
    <property type="evidence" value="ECO:0007669"/>
    <property type="project" value="TreeGrafter"/>
</dbReference>
<feature type="transmembrane region" description="Helical" evidence="10">
    <location>
        <begin position="326"/>
        <end position="352"/>
    </location>
</feature>
<dbReference type="Pfam" id="PF00664">
    <property type="entry name" value="ABC_membrane"/>
    <property type="match status" value="2"/>
</dbReference>
<feature type="domain" description="ABC transmembrane type-1" evidence="12">
    <location>
        <begin position="791"/>
        <end position="1079"/>
    </location>
</feature>
<dbReference type="InterPro" id="IPR011527">
    <property type="entry name" value="ABC1_TM_dom"/>
</dbReference>
<feature type="transmembrane region" description="Helical" evidence="10">
    <location>
        <begin position="1027"/>
        <end position="1047"/>
    </location>
</feature>
<accession>A0A7E4ZZE1</accession>
<keyword evidence="5" id="KW-0547">Nucleotide-binding</keyword>
<feature type="transmembrane region" description="Helical" evidence="10">
    <location>
        <begin position="144"/>
        <end position="164"/>
    </location>
</feature>
<dbReference type="PANTHER" id="PTHR43394">
    <property type="entry name" value="ATP-DEPENDENT PERMEASE MDL1, MITOCHONDRIAL"/>
    <property type="match status" value="1"/>
</dbReference>